<feature type="signal peptide" evidence="1">
    <location>
        <begin position="1"/>
        <end position="25"/>
    </location>
</feature>
<organism evidence="2 3">
    <name type="scientific">Agrilutibacter terrestris</name>
    <dbReference type="NCBI Taxonomy" id="2865112"/>
    <lineage>
        <taxon>Bacteria</taxon>
        <taxon>Pseudomonadati</taxon>
        <taxon>Pseudomonadota</taxon>
        <taxon>Gammaproteobacteria</taxon>
        <taxon>Lysobacterales</taxon>
        <taxon>Lysobacteraceae</taxon>
        <taxon>Agrilutibacter</taxon>
    </lineage>
</organism>
<name>A0A7H0G085_9GAMM</name>
<sequence length="182" mass="19340">MKPLSLALAALALAAASLAATPVHAAPSECTPAGDCTAYRNRLSIPAHALSYGGAAFTLDARGIDWANNSGTATLTMRRPLDFRGDKVRLTFVYQATSGLPGSNVFAVDAIAFHHGSGFETYGGFLSPALELPEDATALLEQSTVVEPGEGWNPEGPWWYFEIHRLGSNNASLRLMAVTLEY</sequence>
<gene>
    <name evidence="2" type="ORF">H8B22_05700</name>
</gene>
<evidence type="ECO:0000313" key="2">
    <source>
        <dbReference type="EMBL" id="QNP41701.1"/>
    </source>
</evidence>
<feature type="chain" id="PRO_5028870689" evidence="1">
    <location>
        <begin position="26"/>
        <end position="182"/>
    </location>
</feature>
<accession>A0A7H0G085</accession>
<keyword evidence="3" id="KW-1185">Reference proteome</keyword>
<evidence type="ECO:0000256" key="1">
    <source>
        <dbReference type="SAM" id="SignalP"/>
    </source>
</evidence>
<dbReference type="KEGG" id="lsx:H8B22_05700"/>
<dbReference type="EMBL" id="CP060820">
    <property type="protein sequence ID" value="QNP41701.1"/>
    <property type="molecule type" value="Genomic_DNA"/>
</dbReference>
<proteinExistence type="predicted"/>
<dbReference type="RefSeq" id="WP_187713137.1">
    <property type="nucleotide sequence ID" value="NZ_CP060820.1"/>
</dbReference>
<evidence type="ECO:0000313" key="3">
    <source>
        <dbReference type="Proteomes" id="UP000516018"/>
    </source>
</evidence>
<protein>
    <submittedName>
        <fullName evidence="2">Uncharacterized protein</fullName>
    </submittedName>
</protein>
<keyword evidence="1" id="KW-0732">Signal</keyword>
<reference evidence="2 3" key="1">
    <citation type="submission" date="2020-08" db="EMBL/GenBank/DDBJ databases">
        <title>Lysobacter sp. II4 sp. nov., isolated from soil.</title>
        <authorList>
            <person name="Woo C.Y."/>
            <person name="Kim J."/>
        </authorList>
    </citation>
    <scope>NUCLEOTIDE SEQUENCE [LARGE SCALE GENOMIC DNA]</scope>
    <source>
        <strain evidence="2 3">II4</strain>
    </source>
</reference>
<dbReference type="Proteomes" id="UP000516018">
    <property type="component" value="Chromosome"/>
</dbReference>
<dbReference type="AlphaFoldDB" id="A0A7H0G085"/>